<evidence type="ECO:0000313" key="7">
    <source>
        <dbReference type="EMBL" id="SDM37390.1"/>
    </source>
</evidence>
<feature type="compositionally biased region" description="Basic and acidic residues" evidence="5">
    <location>
        <begin position="26"/>
        <end position="45"/>
    </location>
</feature>
<dbReference type="PRINTS" id="PR01021">
    <property type="entry name" value="OMPADOMAIN"/>
</dbReference>
<dbReference type="InterPro" id="IPR006664">
    <property type="entry name" value="OMP_bac"/>
</dbReference>
<dbReference type="Proteomes" id="UP000198901">
    <property type="component" value="Unassembled WGS sequence"/>
</dbReference>
<dbReference type="STRING" id="563176.SAMN04488090_3248"/>
<dbReference type="PANTHER" id="PTHR30329:SF21">
    <property type="entry name" value="LIPOPROTEIN YIAD-RELATED"/>
    <property type="match status" value="1"/>
</dbReference>
<evidence type="ECO:0000256" key="4">
    <source>
        <dbReference type="PROSITE-ProRule" id="PRU00473"/>
    </source>
</evidence>
<dbReference type="InterPro" id="IPR006665">
    <property type="entry name" value="OmpA-like"/>
</dbReference>
<dbReference type="RefSeq" id="WP_093204473.1">
    <property type="nucleotide sequence ID" value="NZ_FNGS01000006.1"/>
</dbReference>
<dbReference type="Gene3D" id="2.60.40.1120">
    <property type="entry name" value="Carboxypeptidase-like, regulatory domain"/>
    <property type="match status" value="1"/>
</dbReference>
<dbReference type="InterPro" id="IPR050330">
    <property type="entry name" value="Bact_OuterMem_StrucFunc"/>
</dbReference>
<dbReference type="OrthoDB" id="1490539at2"/>
<evidence type="ECO:0000256" key="5">
    <source>
        <dbReference type="SAM" id="MobiDB-lite"/>
    </source>
</evidence>
<sequence length="444" mass="49345">MKHLLLLFPLLLGSCVGPMYPTGVPEDSRKNPDSRPVPRREDPEPQGRPNYPDQQPVPQEAPRPADKGITIRSVRLTQQGTVLSLTFTNRSRVQKDENGRVISDGSERIAFRPSAVLIAGEGTRQFKFIRGGGLPIGEFTDIKTFQANAMTVPVGKSVDFEIVFERLDPGLEDFDLFECNDFDHLICWNIYNLHVDNPLPPIKKPDTRPTKPATRPRTGKVGEVDNTPPKPVEPPVVPIALVTGVVRNAKTNQPISATIDFHRSGDKAKLDSVQSFASTGLYKMSLPKGQVYTYLAFARGYTATNDVLDLSKTKSGETVTRDIYLNPLAVGDKITLKNIYFEVSKSELLKASFAELNKLVAMMQENPGMAIRLEGHTDIVGDHDANQELSQDRVDACRDYLVSHGIQEGRIEAVGYGDTRPLVKKGTDEERKVNRRVEFIITRL</sequence>
<evidence type="ECO:0000256" key="1">
    <source>
        <dbReference type="ARBA" id="ARBA00004442"/>
    </source>
</evidence>
<dbReference type="Gene3D" id="3.30.1330.60">
    <property type="entry name" value="OmpA-like domain"/>
    <property type="match status" value="1"/>
</dbReference>
<name>A0A1G9SPV6_9BACT</name>
<dbReference type="GO" id="GO:0009279">
    <property type="term" value="C:cell outer membrane"/>
    <property type="evidence" value="ECO:0007669"/>
    <property type="project" value="UniProtKB-SubCell"/>
</dbReference>
<dbReference type="CDD" id="cd07185">
    <property type="entry name" value="OmpA_C-like"/>
    <property type="match status" value="1"/>
</dbReference>
<keyword evidence="8" id="KW-1185">Reference proteome</keyword>
<feature type="region of interest" description="Disordered" evidence="5">
    <location>
        <begin position="19"/>
        <end position="66"/>
    </location>
</feature>
<dbReference type="AlphaFoldDB" id="A0A1G9SPV6"/>
<dbReference type="PANTHER" id="PTHR30329">
    <property type="entry name" value="STATOR ELEMENT OF FLAGELLAR MOTOR COMPLEX"/>
    <property type="match status" value="1"/>
</dbReference>
<evidence type="ECO:0000313" key="8">
    <source>
        <dbReference type="Proteomes" id="UP000198901"/>
    </source>
</evidence>
<comment type="subcellular location">
    <subcellularLocation>
        <location evidence="1">Cell outer membrane</location>
    </subcellularLocation>
</comment>
<protein>
    <submittedName>
        <fullName evidence="7">OmpA family protein</fullName>
    </submittedName>
</protein>
<dbReference type="PRINTS" id="PR01023">
    <property type="entry name" value="NAFLGMOTY"/>
</dbReference>
<evidence type="ECO:0000256" key="2">
    <source>
        <dbReference type="ARBA" id="ARBA00023136"/>
    </source>
</evidence>
<keyword evidence="3" id="KW-0998">Cell outer membrane</keyword>
<evidence type="ECO:0000256" key="3">
    <source>
        <dbReference type="ARBA" id="ARBA00023237"/>
    </source>
</evidence>
<feature type="domain" description="OmpA-like" evidence="6">
    <location>
        <begin position="330"/>
        <end position="444"/>
    </location>
</feature>
<keyword evidence="2 4" id="KW-0472">Membrane</keyword>
<feature type="region of interest" description="Disordered" evidence="5">
    <location>
        <begin position="201"/>
        <end position="232"/>
    </location>
</feature>
<dbReference type="InterPro" id="IPR036737">
    <property type="entry name" value="OmpA-like_sf"/>
</dbReference>
<organism evidence="7 8">
    <name type="scientific">Siphonobacter aquaeclarae</name>
    <dbReference type="NCBI Taxonomy" id="563176"/>
    <lineage>
        <taxon>Bacteria</taxon>
        <taxon>Pseudomonadati</taxon>
        <taxon>Bacteroidota</taxon>
        <taxon>Cytophagia</taxon>
        <taxon>Cytophagales</taxon>
        <taxon>Cytophagaceae</taxon>
        <taxon>Siphonobacter</taxon>
    </lineage>
</organism>
<dbReference type="PROSITE" id="PS51123">
    <property type="entry name" value="OMPA_2"/>
    <property type="match status" value="1"/>
</dbReference>
<proteinExistence type="predicted"/>
<dbReference type="EMBL" id="FNGS01000006">
    <property type="protein sequence ID" value="SDM37390.1"/>
    <property type="molecule type" value="Genomic_DNA"/>
</dbReference>
<accession>A0A1G9SPV6</accession>
<dbReference type="Pfam" id="PF00691">
    <property type="entry name" value="OmpA"/>
    <property type="match status" value="1"/>
</dbReference>
<dbReference type="SUPFAM" id="SSF103088">
    <property type="entry name" value="OmpA-like"/>
    <property type="match status" value="1"/>
</dbReference>
<dbReference type="PROSITE" id="PS51257">
    <property type="entry name" value="PROKAR_LIPOPROTEIN"/>
    <property type="match status" value="1"/>
</dbReference>
<gene>
    <name evidence="7" type="ORF">SAMN04488090_3248</name>
</gene>
<reference evidence="7 8" key="1">
    <citation type="submission" date="2016-10" db="EMBL/GenBank/DDBJ databases">
        <authorList>
            <person name="de Groot N.N."/>
        </authorList>
    </citation>
    <scope>NUCLEOTIDE SEQUENCE [LARGE SCALE GENOMIC DNA]</scope>
    <source>
        <strain evidence="7 8">DSM 21668</strain>
    </source>
</reference>
<evidence type="ECO:0000259" key="6">
    <source>
        <dbReference type="PROSITE" id="PS51123"/>
    </source>
</evidence>